<evidence type="ECO:0000256" key="5">
    <source>
        <dbReference type="PIRSR" id="PIRSR615500-1"/>
    </source>
</evidence>
<dbReference type="Pfam" id="PF00082">
    <property type="entry name" value="Peptidase_S8"/>
    <property type="match status" value="2"/>
</dbReference>
<keyword evidence="7" id="KW-1133">Transmembrane helix</keyword>
<evidence type="ECO:0000256" key="2">
    <source>
        <dbReference type="ARBA" id="ARBA00022670"/>
    </source>
</evidence>
<dbReference type="PANTHER" id="PTHR43806">
    <property type="entry name" value="PEPTIDASE S8"/>
    <property type="match status" value="1"/>
</dbReference>
<feature type="active site" description="Charge relay system" evidence="5 6">
    <location>
        <position position="105"/>
    </location>
</feature>
<dbReference type="PIRSF" id="PIRSF037894">
    <property type="entry name" value="Subtilisin_rel_CspABC"/>
    <property type="match status" value="1"/>
</dbReference>
<gene>
    <name evidence="9" type="ORF">GBZ86_13450</name>
</gene>
<comment type="caution">
    <text evidence="9">The sequence shown here is derived from an EMBL/GenBank/DDBJ whole genome shotgun (WGS) entry which is preliminary data.</text>
</comment>
<dbReference type="AlphaFoldDB" id="A0A6I1MV64"/>
<sequence>MGFAKYNKEGYISYLIEYTPGIKDEIVNIDNVFFEEINDIYGIITLDEKINLNSLKDVENIALFDVGGIYTLDGSNPIEATEAYSFHESDLLNLEGRGILIGTIDTGIDYLSKEFMREDETTRIVSIWDQNLEKDPEQDIFYGKIFTEDNINKAIEANKKGENPYDIVPTKDEIGHGTMMAGIIGGRGVDRDLKGVAPDCMFSVVKLREAKKNYCNLLYVKGDSPKFRDIDLLTGMIYLKNLSKKLRMPLVIYLPLGTNWGGHDGRSILERYINFISDKKGDVVVTSTGNEGISQTHTSGFLKNIYDFETIELNIGQGQESIAMEIYITRPQGAILTIISPAGEAVEYITAKLTVTAGLEEGLKIKFLYENTIMYIKYYSPDQLTGDERIVIKAENIKAGIWIFNLKGTSKIYSRYDAWILQKELLDKDTKFINATPNTTLNMPGTCETVITTSYYNQNKNSIVSEAGRGYARDGIVKPIITAPGINALVAMPGGEKTTISGGSVAAAIVTGICALLLQWGIVDKNNKSMYAVSLEMYLIKGAKRIEGLTYPNDTWGYGIVNVKGIFESIRKEENINTFKIYEEYIGDILIRNPYRLYYKKEK</sequence>
<dbReference type="PROSITE" id="PS51892">
    <property type="entry name" value="SUBTILASE"/>
    <property type="match status" value="1"/>
</dbReference>
<keyword evidence="10" id="KW-1185">Reference proteome</keyword>
<feature type="domain" description="Peptidase S8/S53" evidence="8">
    <location>
        <begin position="96"/>
        <end position="292"/>
    </location>
</feature>
<evidence type="ECO:0000259" key="8">
    <source>
        <dbReference type="Pfam" id="PF00082"/>
    </source>
</evidence>
<dbReference type="PANTHER" id="PTHR43806:SF11">
    <property type="entry name" value="CEREVISIN-RELATED"/>
    <property type="match status" value="1"/>
</dbReference>
<dbReference type="Gene3D" id="3.40.50.200">
    <property type="entry name" value="Peptidase S8/S53 domain"/>
    <property type="match status" value="1"/>
</dbReference>
<dbReference type="OrthoDB" id="2744137at2"/>
<dbReference type="GO" id="GO:0004252">
    <property type="term" value="F:serine-type endopeptidase activity"/>
    <property type="evidence" value="ECO:0007669"/>
    <property type="project" value="UniProtKB-UniRule"/>
</dbReference>
<evidence type="ECO:0000256" key="6">
    <source>
        <dbReference type="PROSITE-ProRule" id="PRU01240"/>
    </source>
</evidence>
<dbReference type="InterPro" id="IPR036852">
    <property type="entry name" value="Peptidase_S8/S53_dom_sf"/>
</dbReference>
<dbReference type="CDD" id="cd07478">
    <property type="entry name" value="Peptidases_S8_CspA-like"/>
    <property type="match status" value="1"/>
</dbReference>
<feature type="active site" description="Charge relay system" evidence="5 6">
    <location>
        <position position="176"/>
    </location>
</feature>
<dbReference type="InterPro" id="IPR015500">
    <property type="entry name" value="Peptidase_S8_subtilisin-rel"/>
</dbReference>
<keyword evidence="7" id="KW-0812">Transmembrane</keyword>
<name>A0A6I1MV64_9CLOT</name>
<feature type="active site" description="Charge relay system" evidence="5 6">
    <location>
        <position position="504"/>
    </location>
</feature>
<evidence type="ECO:0000256" key="7">
    <source>
        <dbReference type="SAM" id="Phobius"/>
    </source>
</evidence>
<feature type="domain" description="Peptidase S8/S53" evidence="8">
    <location>
        <begin position="436"/>
        <end position="558"/>
    </location>
</feature>
<dbReference type="Proteomes" id="UP000430345">
    <property type="component" value="Unassembled WGS sequence"/>
</dbReference>
<evidence type="ECO:0000256" key="3">
    <source>
        <dbReference type="ARBA" id="ARBA00022801"/>
    </source>
</evidence>
<proteinExistence type="inferred from homology"/>
<dbReference type="PRINTS" id="PR00723">
    <property type="entry name" value="SUBTILISIN"/>
</dbReference>
<dbReference type="Gene3D" id="2.60.120.1290">
    <property type="match status" value="1"/>
</dbReference>
<dbReference type="InterPro" id="IPR000209">
    <property type="entry name" value="Peptidase_S8/S53_dom"/>
</dbReference>
<dbReference type="SUPFAM" id="SSF52743">
    <property type="entry name" value="Subtilisin-like"/>
    <property type="match status" value="1"/>
</dbReference>
<comment type="similarity">
    <text evidence="1 6">Belongs to the peptidase S8 family.</text>
</comment>
<dbReference type="InterPro" id="IPR050131">
    <property type="entry name" value="Peptidase_S8_subtilisin-like"/>
</dbReference>
<evidence type="ECO:0000313" key="9">
    <source>
        <dbReference type="EMBL" id="MPQ44741.1"/>
    </source>
</evidence>
<accession>A0A6I1MV64</accession>
<feature type="transmembrane region" description="Helical" evidence="7">
    <location>
        <begin position="505"/>
        <end position="523"/>
    </location>
</feature>
<dbReference type="GO" id="GO:0006508">
    <property type="term" value="P:proteolysis"/>
    <property type="evidence" value="ECO:0007669"/>
    <property type="project" value="UniProtKB-KW"/>
</dbReference>
<organism evidence="9 10">
    <name type="scientific">Clostridium tarantellae</name>
    <dbReference type="NCBI Taxonomy" id="39493"/>
    <lineage>
        <taxon>Bacteria</taxon>
        <taxon>Bacillati</taxon>
        <taxon>Bacillota</taxon>
        <taxon>Clostridia</taxon>
        <taxon>Eubacteriales</taxon>
        <taxon>Clostridiaceae</taxon>
        <taxon>Clostridium</taxon>
    </lineage>
</organism>
<dbReference type="InterPro" id="IPR017310">
    <property type="entry name" value="Pept_S8A_subtilisin_clostridia"/>
</dbReference>
<evidence type="ECO:0000256" key="4">
    <source>
        <dbReference type="ARBA" id="ARBA00022825"/>
    </source>
</evidence>
<protein>
    <submittedName>
        <fullName evidence="9">S8 family serine peptidase</fullName>
    </submittedName>
</protein>
<keyword evidence="2 6" id="KW-0645">Protease</keyword>
<dbReference type="RefSeq" id="WP_152891464.1">
    <property type="nucleotide sequence ID" value="NZ_WHJC01000299.1"/>
</dbReference>
<dbReference type="InterPro" id="IPR034045">
    <property type="entry name" value="Pep_S8_CspA-like"/>
</dbReference>
<keyword evidence="4 6" id="KW-0720">Serine protease</keyword>
<reference evidence="9 10" key="1">
    <citation type="submission" date="2019-10" db="EMBL/GenBank/DDBJ databases">
        <title>The Genome Sequence of Clostridium tarantellae Isolated from Fish Brain.</title>
        <authorList>
            <person name="Bano L."/>
            <person name="Kiel M."/>
            <person name="Sales G."/>
            <person name="Doxey A.C."/>
            <person name="Mansfield M.J."/>
            <person name="Schiavone M."/>
            <person name="Rossetto O."/>
            <person name="Pirazzini M."/>
            <person name="Dobrindt U."/>
            <person name="Montecucco C."/>
        </authorList>
    </citation>
    <scope>NUCLEOTIDE SEQUENCE [LARGE SCALE GENOMIC DNA]</scope>
    <source>
        <strain evidence="9 10">DSM 3997</strain>
    </source>
</reference>
<dbReference type="EMBL" id="WHJC01000299">
    <property type="protein sequence ID" value="MPQ44741.1"/>
    <property type="molecule type" value="Genomic_DNA"/>
</dbReference>
<evidence type="ECO:0000313" key="10">
    <source>
        <dbReference type="Proteomes" id="UP000430345"/>
    </source>
</evidence>
<evidence type="ECO:0000256" key="1">
    <source>
        <dbReference type="ARBA" id="ARBA00011073"/>
    </source>
</evidence>
<keyword evidence="7" id="KW-0472">Membrane</keyword>
<keyword evidence="3 6" id="KW-0378">Hydrolase</keyword>